<dbReference type="Pfam" id="PF01168">
    <property type="entry name" value="Ala_racemase_N"/>
    <property type="match status" value="1"/>
</dbReference>
<keyword evidence="4 5" id="KW-0413">Isomerase</keyword>
<keyword evidence="10" id="KW-1185">Reference proteome</keyword>
<comment type="function">
    <text evidence="5">Catalyzes the interconversion of L-alanine and D-alanine. May also act on other amino acids.</text>
</comment>
<comment type="cofactor">
    <cofactor evidence="2 5 6">
        <name>pyridoxal 5'-phosphate</name>
        <dbReference type="ChEBI" id="CHEBI:597326"/>
    </cofactor>
</comment>
<evidence type="ECO:0000259" key="8">
    <source>
        <dbReference type="SMART" id="SM01005"/>
    </source>
</evidence>
<dbReference type="PROSITE" id="PS00395">
    <property type="entry name" value="ALANINE_RACEMASE"/>
    <property type="match status" value="1"/>
</dbReference>
<feature type="domain" description="Alanine racemase C-terminal" evidence="8">
    <location>
        <begin position="249"/>
        <end position="377"/>
    </location>
</feature>
<comment type="similarity">
    <text evidence="5">Belongs to the alanine racemase family.</text>
</comment>
<dbReference type="GO" id="GO:0005829">
    <property type="term" value="C:cytosol"/>
    <property type="evidence" value="ECO:0007669"/>
    <property type="project" value="TreeGrafter"/>
</dbReference>
<comment type="caution">
    <text evidence="9">The sequence shown here is derived from an EMBL/GenBank/DDBJ whole genome shotgun (WGS) entry which is preliminary data.</text>
</comment>
<accession>A0A1V4IYH7</accession>
<dbReference type="RefSeq" id="WP_079421622.1">
    <property type="nucleotide sequence ID" value="NZ_MZGV01000001.1"/>
</dbReference>
<dbReference type="FunFam" id="3.20.20.10:FF:000002">
    <property type="entry name" value="Alanine racemase"/>
    <property type="match status" value="1"/>
</dbReference>
<dbReference type="CDD" id="cd00430">
    <property type="entry name" value="PLPDE_III_AR"/>
    <property type="match status" value="1"/>
</dbReference>
<dbReference type="PANTHER" id="PTHR30511">
    <property type="entry name" value="ALANINE RACEMASE"/>
    <property type="match status" value="1"/>
</dbReference>
<dbReference type="GO" id="GO:0008784">
    <property type="term" value="F:alanine racemase activity"/>
    <property type="evidence" value="ECO:0007669"/>
    <property type="project" value="UniProtKB-UniRule"/>
</dbReference>
<evidence type="ECO:0000256" key="6">
    <source>
        <dbReference type="PIRSR" id="PIRSR600821-50"/>
    </source>
</evidence>
<dbReference type="PRINTS" id="PR00992">
    <property type="entry name" value="ALARACEMASE"/>
</dbReference>
<dbReference type="InterPro" id="IPR000821">
    <property type="entry name" value="Ala_racemase"/>
</dbReference>
<evidence type="ECO:0000256" key="2">
    <source>
        <dbReference type="ARBA" id="ARBA00001933"/>
    </source>
</evidence>
<evidence type="ECO:0000313" key="10">
    <source>
        <dbReference type="Proteomes" id="UP000190080"/>
    </source>
</evidence>
<sequence length="377" mass="41932">MNSNNEKLRPVWAEVDLNAAAHNMREIRRASKSKELVAVVKANAYGHGAVQMASVFLKNGATRLAVAIISEAIELRQANITAPIMILGYTPLEYAEELARYEIGTAVYSYDYALELSKRAKNYGMNIKIHIALDTGMGRIGFLMDEKSVEDVYKISKLPNLVIESIFSHFSTSDEKDKTYSMEQFKRFNNFCDKLNKLGVDYGVRNIANSGAIIDMPDTHLDMCRAGIILYGYLPSNEVKQHELDIKPVMSVKAKIVNIKRVPAGESISYGRQYRTERESIIATLPIGYADGFTRLLFNKAKVIVKGRLAPVVGRICMDMCMIDVTDIPEVAAGDEVVIMGSQGENSITADTYADLLGTINYEVLCGVGMRIPRIYK</sequence>
<dbReference type="InterPro" id="IPR011079">
    <property type="entry name" value="Ala_racemase_C"/>
</dbReference>
<dbReference type="InterPro" id="IPR009006">
    <property type="entry name" value="Ala_racemase/Decarboxylase_C"/>
</dbReference>
<evidence type="ECO:0000256" key="5">
    <source>
        <dbReference type="HAMAP-Rule" id="MF_01201"/>
    </source>
</evidence>
<proteinExistence type="inferred from homology"/>
<evidence type="ECO:0000313" key="9">
    <source>
        <dbReference type="EMBL" id="OPJ65101.1"/>
    </source>
</evidence>
<dbReference type="EMBL" id="MZGV01000001">
    <property type="protein sequence ID" value="OPJ65101.1"/>
    <property type="molecule type" value="Genomic_DNA"/>
</dbReference>
<dbReference type="EC" id="5.1.1.1" evidence="5"/>
<dbReference type="GO" id="GO:0030632">
    <property type="term" value="P:D-alanine biosynthetic process"/>
    <property type="evidence" value="ECO:0007669"/>
    <property type="project" value="UniProtKB-UniRule"/>
</dbReference>
<dbReference type="GO" id="GO:0030170">
    <property type="term" value="F:pyridoxal phosphate binding"/>
    <property type="evidence" value="ECO:0007669"/>
    <property type="project" value="UniProtKB-UniRule"/>
</dbReference>
<organism evidence="9 10">
    <name type="scientific">Clostridium oryzae</name>
    <dbReference type="NCBI Taxonomy" id="1450648"/>
    <lineage>
        <taxon>Bacteria</taxon>
        <taxon>Bacillati</taxon>
        <taxon>Bacillota</taxon>
        <taxon>Clostridia</taxon>
        <taxon>Eubacteriales</taxon>
        <taxon>Clostridiaceae</taxon>
        <taxon>Clostridium</taxon>
    </lineage>
</organism>
<keyword evidence="3 5" id="KW-0663">Pyridoxal phosphate</keyword>
<dbReference type="Pfam" id="PF00842">
    <property type="entry name" value="Ala_racemase_C"/>
    <property type="match status" value="1"/>
</dbReference>
<dbReference type="PANTHER" id="PTHR30511:SF0">
    <property type="entry name" value="ALANINE RACEMASE, CATABOLIC-RELATED"/>
    <property type="match status" value="1"/>
</dbReference>
<feature type="modified residue" description="N6-(pyridoxal phosphate)lysine" evidence="5 6">
    <location>
        <position position="41"/>
    </location>
</feature>
<dbReference type="SMART" id="SM01005">
    <property type="entry name" value="Ala_racemase_C"/>
    <property type="match status" value="1"/>
</dbReference>
<dbReference type="SUPFAM" id="SSF50621">
    <property type="entry name" value="Alanine racemase C-terminal domain-like"/>
    <property type="match status" value="1"/>
</dbReference>
<dbReference type="HAMAP" id="MF_01201">
    <property type="entry name" value="Ala_racemase"/>
    <property type="match status" value="1"/>
</dbReference>
<dbReference type="Gene3D" id="2.40.37.10">
    <property type="entry name" value="Lyase, Ornithine Decarboxylase, Chain A, domain 1"/>
    <property type="match status" value="1"/>
</dbReference>
<feature type="binding site" evidence="5 7">
    <location>
        <position position="139"/>
    </location>
    <ligand>
        <name>substrate</name>
    </ligand>
</feature>
<comment type="catalytic activity">
    <reaction evidence="1 5">
        <text>L-alanine = D-alanine</text>
        <dbReference type="Rhea" id="RHEA:20249"/>
        <dbReference type="ChEBI" id="CHEBI:57416"/>
        <dbReference type="ChEBI" id="CHEBI:57972"/>
        <dbReference type="EC" id="5.1.1.1"/>
    </reaction>
</comment>
<feature type="active site" description="Proton acceptor; specific for L-alanine" evidence="5">
    <location>
        <position position="270"/>
    </location>
</feature>
<dbReference type="AlphaFoldDB" id="A0A1V4IYH7"/>
<feature type="binding site" evidence="5 7">
    <location>
        <position position="318"/>
    </location>
    <ligand>
        <name>substrate</name>
    </ligand>
</feature>
<protein>
    <recommendedName>
        <fullName evidence="5">Alanine racemase</fullName>
        <ecNumber evidence="5">5.1.1.1</ecNumber>
    </recommendedName>
</protein>
<evidence type="ECO:0000256" key="1">
    <source>
        <dbReference type="ARBA" id="ARBA00000316"/>
    </source>
</evidence>
<reference evidence="9 10" key="1">
    <citation type="submission" date="2017-03" db="EMBL/GenBank/DDBJ databases">
        <title>Genome sequence of Clostridium oryzae DSM 28571.</title>
        <authorList>
            <person name="Poehlein A."/>
            <person name="Daniel R."/>
        </authorList>
    </citation>
    <scope>NUCLEOTIDE SEQUENCE [LARGE SCALE GENOMIC DNA]</scope>
    <source>
        <strain evidence="9 10">DSM 28571</strain>
    </source>
</reference>
<evidence type="ECO:0000256" key="3">
    <source>
        <dbReference type="ARBA" id="ARBA00022898"/>
    </source>
</evidence>
<evidence type="ECO:0000256" key="4">
    <source>
        <dbReference type="ARBA" id="ARBA00023235"/>
    </source>
</evidence>
<evidence type="ECO:0000256" key="7">
    <source>
        <dbReference type="PIRSR" id="PIRSR600821-52"/>
    </source>
</evidence>
<gene>
    <name evidence="9" type="primary">alr_1</name>
    <name evidence="9" type="ORF">CLORY_01010</name>
</gene>
<dbReference type="Proteomes" id="UP000190080">
    <property type="component" value="Unassembled WGS sequence"/>
</dbReference>
<dbReference type="OrthoDB" id="9813814at2"/>
<dbReference type="UniPathway" id="UPA00042">
    <property type="reaction ID" value="UER00497"/>
</dbReference>
<dbReference type="InterPro" id="IPR029066">
    <property type="entry name" value="PLP-binding_barrel"/>
</dbReference>
<dbReference type="GO" id="GO:0009252">
    <property type="term" value="P:peptidoglycan biosynthetic process"/>
    <property type="evidence" value="ECO:0007669"/>
    <property type="project" value="TreeGrafter"/>
</dbReference>
<dbReference type="InterPro" id="IPR020622">
    <property type="entry name" value="Ala_racemase_pyridoxalP-BS"/>
</dbReference>
<dbReference type="SUPFAM" id="SSF51419">
    <property type="entry name" value="PLP-binding barrel"/>
    <property type="match status" value="1"/>
</dbReference>
<dbReference type="STRING" id="1450648.CLORY_01010"/>
<feature type="active site" description="Proton acceptor; specific for D-alanine" evidence="5">
    <location>
        <position position="41"/>
    </location>
</feature>
<dbReference type="Gene3D" id="3.20.20.10">
    <property type="entry name" value="Alanine racemase"/>
    <property type="match status" value="1"/>
</dbReference>
<dbReference type="NCBIfam" id="TIGR00492">
    <property type="entry name" value="alr"/>
    <property type="match status" value="1"/>
</dbReference>
<name>A0A1V4IYH7_9CLOT</name>
<dbReference type="InterPro" id="IPR001608">
    <property type="entry name" value="Ala_racemase_N"/>
</dbReference>
<comment type="pathway">
    <text evidence="5">Amino-acid biosynthesis; D-alanine biosynthesis; D-alanine from L-alanine: step 1/1.</text>
</comment>
<dbReference type="FunFam" id="2.40.37.10:FF:000006">
    <property type="entry name" value="Alanine racemase"/>
    <property type="match status" value="1"/>
</dbReference>